<organism evidence="2 3">
    <name type="scientific">Humitalea rosea</name>
    <dbReference type="NCBI Taxonomy" id="990373"/>
    <lineage>
        <taxon>Bacteria</taxon>
        <taxon>Pseudomonadati</taxon>
        <taxon>Pseudomonadota</taxon>
        <taxon>Alphaproteobacteria</taxon>
        <taxon>Acetobacterales</taxon>
        <taxon>Roseomonadaceae</taxon>
        <taxon>Humitalea</taxon>
    </lineage>
</organism>
<evidence type="ECO:0000313" key="2">
    <source>
        <dbReference type="EMBL" id="PZW48631.1"/>
    </source>
</evidence>
<dbReference type="RefSeq" id="WP_111396968.1">
    <property type="nucleotide sequence ID" value="NZ_QKYU01000004.1"/>
</dbReference>
<dbReference type="Pfam" id="PF13641">
    <property type="entry name" value="Glyco_tranf_2_3"/>
    <property type="match status" value="1"/>
</dbReference>
<keyword evidence="1" id="KW-1133">Transmembrane helix</keyword>
<reference evidence="2 3" key="1">
    <citation type="submission" date="2018-06" db="EMBL/GenBank/DDBJ databases">
        <title>Genomic Encyclopedia of Archaeal and Bacterial Type Strains, Phase II (KMG-II): from individual species to whole genera.</title>
        <authorList>
            <person name="Goeker M."/>
        </authorList>
    </citation>
    <scope>NUCLEOTIDE SEQUENCE [LARGE SCALE GENOMIC DNA]</scope>
    <source>
        <strain evidence="2 3">DSM 24525</strain>
    </source>
</reference>
<gene>
    <name evidence="2" type="ORF">C8P66_10445</name>
</gene>
<name>A0A2W7IMT3_9PROT</name>
<dbReference type="OrthoDB" id="9783791at2"/>
<dbReference type="EMBL" id="QKYU01000004">
    <property type="protein sequence ID" value="PZW48631.1"/>
    <property type="molecule type" value="Genomic_DNA"/>
</dbReference>
<accession>A0A2W7IMT3</accession>
<keyword evidence="1" id="KW-0812">Transmembrane</keyword>
<dbReference type="PANTHER" id="PTHR43179">
    <property type="entry name" value="RHAMNOSYLTRANSFERASE WBBL"/>
    <property type="match status" value="1"/>
</dbReference>
<proteinExistence type="predicted"/>
<protein>
    <submittedName>
        <fullName evidence="2">GT2 family glycosyltransferase</fullName>
    </submittedName>
</protein>
<dbReference type="Proteomes" id="UP000249688">
    <property type="component" value="Unassembled WGS sequence"/>
</dbReference>
<dbReference type="InterPro" id="IPR029044">
    <property type="entry name" value="Nucleotide-diphossugar_trans"/>
</dbReference>
<dbReference type="SUPFAM" id="SSF53448">
    <property type="entry name" value="Nucleotide-diphospho-sugar transferases"/>
    <property type="match status" value="1"/>
</dbReference>
<evidence type="ECO:0000313" key="3">
    <source>
        <dbReference type="Proteomes" id="UP000249688"/>
    </source>
</evidence>
<comment type="caution">
    <text evidence="2">The sequence shown here is derived from an EMBL/GenBank/DDBJ whole genome shotgun (WGS) entry which is preliminary data.</text>
</comment>
<keyword evidence="1" id="KW-0472">Membrane</keyword>
<evidence type="ECO:0000256" key="1">
    <source>
        <dbReference type="SAM" id="Phobius"/>
    </source>
</evidence>
<keyword evidence="3" id="KW-1185">Reference proteome</keyword>
<sequence>MTVNAAVRPSPEALAPQLRRQPHALLSLRLDARLRGSWAWIEVALTGMAGALALVGFFTASGTQVARSIRLGPAPGWAGRFPHRFGAICFLPADAAELRLTAVGTAAASVMATGLSCRPMPRWRAAARMLARRPAAVAGLVARPLPLTRNALRDRIRDVLAVSARAYDDQGHAAWVALFDTWTEADFPPPPKDCAIAYAVIGRAGAAALARTLQSLDAQYVPPVRVVLEDGAALRAAVSGLPADYIGILQAGETLPPHATAMAATELARLGRPDIAIADEDEITAQGERMSPSFKPTPNHMLMLSGTLSRGLWLVARGTLLDQLRDDDAGSAEAVRLGLWLRRQEAGEGGFSQRIPYILSHRHPETVAANPDALASVVAAHLARIGAPFTARPGWPVTLGLRDTAPLGRVTVIIPSTLRQAHCLECITAILRDTDYPDLDLHVAIAQDGPLDAAQEQAAAAIRVFPNATVTLIQAESFNFSRVNNQILARTQGEHVLLLNDDVSPIRADWLRWMVAFLSEPAVGIVGARLVYPNGTLQHGGVIMGLSEVCDHAHRGLPRGSPGYMSRAVLPQQVSAVTGACMLVRRSLLEQVGGLDEGYPSAFNDVDLALRIGELGYAVIYAPQAELWHLELQTYGSHYGGDRRPFYQGEVARMVHRWAGVLDADPFHNPNLSLDAMRHWEAAFPPRTAATAAPIAGLAERA</sequence>
<dbReference type="GO" id="GO:0016740">
    <property type="term" value="F:transferase activity"/>
    <property type="evidence" value="ECO:0007669"/>
    <property type="project" value="UniProtKB-KW"/>
</dbReference>
<dbReference type="PANTHER" id="PTHR43179:SF7">
    <property type="entry name" value="RHAMNOSYLTRANSFERASE WBBL"/>
    <property type="match status" value="1"/>
</dbReference>
<feature type="transmembrane region" description="Helical" evidence="1">
    <location>
        <begin position="38"/>
        <end position="60"/>
    </location>
</feature>
<dbReference type="AlphaFoldDB" id="A0A2W7IMT3"/>
<keyword evidence="2" id="KW-0808">Transferase</keyword>
<dbReference type="Gene3D" id="3.90.550.10">
    <property type="entry name" value="Spore Coat Polysaccharide Biosynthesis Protein SpsA, Chain A"/>
    <property type="match status" value="1"/>
</dbReference>